<dbReference type="InterPro" id="IPR001269">
    <property type="entry name" value="DUS_fam"/>
</dbReference>
<dbReference type="InterPro" id="IPR013785">
    <property type="entry name" value="Aldolase_TIM"/>
</dbReference>
<feature type="region of interest" description="Disordered" evidence="11">
    <location>
        <begin position="1"/>
        <end position="26"/>
    </location>
</feature>
<comment type="catalytic activity">
    <reaction evidence="9">
        <text>5,6-dihydrouridine(20a) in tRNA + NADP(+) = uridine(20a) in tRNA + NADPH + H(+)</text>
        <dbReference type="Rhea" id="RHEA:53344"/>
        <dbReference type="Rhea" id="RHEA-COMP:13535"/>
        <dbReference type="Rhea" id="RHEA-COMP:13536"/>
        <dbReference type="ChEBI" id="CHEBI:15378"/>
        <dbReference type="ChEBI" id="CHEBI:57783"/>
        <dbReference type="ChEBI" id="CHEBI:58349"/>
        <dbReference type="ChEBI" id="CHEBI:65315"/>
        <dbReference type="ChEBI" id="CHEBI:74443"/>
    </reaction>
</comment>
<feature type="binding site" evidence="9">
    <location>
        <position position="92"/>
    </location>
    <ligand>
        <name>FMN</name>
        <dbReference type="ChEBI" id="CHEBI:58210"/>
    </ligand>
</feature>
<keyword evidence="2 9" id="KW-0820">tRNA-binding</keyword>
<evidence type="ECO:0000256" key="6">
    <source>
        <dbReference type="ARBA" id="ARBA00022857"/>
    </source>
</evidence>
<evidence type="ECO:0000313" key="13">
    <source>
        <dbReference type="EMBL" id="GJE08923.1"/>
    </source>
</evidence>
<dbReference type="NCBIfam" id="NF008774">
    <property type="entry name" value="PRK11815.1"/>
    <property type="match status" value="1"/>
</dbReference>
<dbReference type="PIRSF" id="PIRSF006621">
    <property type="entry name" value="Dus"/>
    <property type="match status" value="1"/>
</dbReference>
<feature type="binding site" evidence="9">
    <location>
        <position position="161"/>
    </location>
    <ligand>
        <name>FMN</name>
        <dbReference type="ChEBI" id="CHEBI:58210"/>
    </ligand>
</feature>
<feature type="site" description="Interacts with tRNA" evidence="9">
    <location>
        <position position="208"/>
    </location>
</feature>
<evidence type="ECO:0000256" key="7">
    <source>
        <dbReference type="ARBA" id="ARBA00022884"/>
    </source>
</evidence>
<keyword evidence="4 9" id="KW-0288">FMN</keyword>
<organism evidence="13 14">
    <name type="scientific">Methylobacterium jeotgali</name>
    <dbReference type="NCBI Taxonomy" id="381630"/>
    <lineage>
        <taxon>Bacteria</taxon>
        <taxon>Pseudomonadati</taxon>
        <taxon>Pseudomonadota</taxon>
        <taxon>Alphaproteobacteria</taxon>
        <taxon>Hyphomicrobiales</taxon>
        <taxon>Methylobacteriaceae</taxon>
        <taxon>Methylobacterium</taxon>
    </lineage>
</organism>
<dbReference type="Proteomes" id="UP001055102">
    <property type="component" value="Unassembled WGS sequence"/>
</dbReference>
<accession>A0ABQ4T2G6</accession>
<keyword evidence="5 9" id="KW-0819">tRNA processing</keyword>
<evidence type="ECO:0000256" key="10">
    <source>
        <dbReference type="PIRNR" id="PIRNR006621"/>
    </source>
</evidence>
<comment type="similarity">
    <text evidence="10">Belongs to the dus family.</text>
</comment>
<comment type="caution">
    <text evidence="13">The sequence shown here is derived from an EMBL/GenBank/DDBJ whole genome shotgun (WGS) entry which is preliminary data.</text>
</comment>
<feature type="site" description="Interacts with tRNA" evidence="9">
    <location>
        <position position="119"/>
    </location>
</feature>
<evidence type="ECO:0000259" key="12">
    <source>
        <dbReference type="Pfam" id="PF01207"/>
    </source>
</evidence>
<comment type="cofactor">
    <cofactor evidence="1 9 10">
        <name>FMN</name>
        <dbReference type="ChEBI" id="CHEBI:58210"/>
    </cofactor>
</comment>
<feature type="site" description="Interacts with tRNA; defines subfamily-specific binding signature" evidence="9">
    <location>
        <position position="322"/>
    </location>
</feature>
<keyword evidence="7 9" id="KW-0694">RNA-binding</keyword>
<dbReference type="EC" id="1.3.1.91" evidence="9"/>
<dbReference type="InterPro" id="IPR004653">
    <property type="entry name" value="DusA"/>
</dbReference>
<feature type="binding site" evidence="9">
    <location>
        <begin position="39"/>
        <end position="41"/>
    </location>
    <ligand>
        <name>FMN</name>
        <dbReference type="ChEBI" id="CHEBI:58210"/>
    </ligand>
</feature>
<keyword evidence="8 9" id="KW-0560">Oxidoreductase</keyword>
<dbReference type="PROSITE" id="PS01136">
    <property type="entry name" value="UPF0034"/>
    <property type="match status" value="1"/>
</dbReference>
<dbReference type="Gene3D" id="3.20.20.70">
    <property type="entry name" value="Aldolase class I"/>
    <property type="match status" value="1"/>
</dbReference>
<dbReference type="InterPro" id="IPR018517">
    <property type="entry name" value="tRNA_hU_synthase_CS"/>
</dbReference>
<evidence type="ECO:0000256" key="5">
    <source>
        <dbReference type="ARBA" id="ARBA00022694"/>
    </source>
</evidence>
<keyword evidence="3 9" id="KW-0285">Flavoprotein</keyword>
<evidence type="ECO:0000256" key="1">
    <source>
        <dbReference type="ARBA" id="ARBA00001917"/>
    </source>
</evidence>
<dbReference type="HAMAP" id="MF_02041">
    <property type="entry name" value="DusA_subfam"/>
    <property type="match status" value="1"/>
</dbReference>
<sequence>MTTDTSTAPIAGAATSTESGTIPNPTAMVPEDLRFSVAPMMDWTDRHCRAFHRTLSRRARLYTEMVTTGAVIHGPRERLLGFGAGEHPVAVQLGGSEPADLAEAARIAAAFGYDEVNLNVGCPSDRVQDGRFGACLMREPDRVGDCVAAMKAAVRVPVTVKCRIGVDDQDPEAALDALAEAVTRAGVDGLIVHARKAWLQGLSPKENRDIPPLDYGRVLRLKQARPELPIAVNGGIATVDAAADLIGQGLDGAMLGRAAYADPAILLTVDPVLFGEPAPVADPFEALEAFLPYVADALAGGTRLQGVTRHMLGLFNGRPGARAWRRHLATAGTRPGADLDTLRVAAGLVSRESGFGHAPLAEEAAV</sequence>
<evidence type="ECO:0000256" key="3">
    <source>
        <dbReference type="ARBA" id="ARBA00022630"/>
    </source>
</evidence>
<dbReference type="Gene3D" id="1.20.120.1460">
    <property type="match status" value="1"/>
</dbReference>
<comment type="catalytic activity">
    <reaction evidence="9">
        <text>5,6-dihydrouridine(20a) in tRNA + NAD(+) = uridine(20a) in tRNA + NADH + H(+)</text>
        <dbReference type="Rhea" id="RHEA:53348"/>
        <dbReference type="Rhea" id="RHEA-COMP:13535"/>
        <dbReference type="Rhea" id="RHEA-COMP:13536"/>
        <dbReference type="ChEBI" id="CHEBI:15378"/>
        <dbReference type="ChEBI" id="CHEBI:57540"/>
        <dbReference type="ChEBI" id="CHEBI:57945"/>
        <dbReference type="ChEBI" id="CHEBI:65315"/>
        <dbReference type="ChEBI" id="CHEBI:74443"/>
    </reaction>
</comment>
<comment type="function">
    <text evidence="9">Catalyzes the synthesis of 5,6-dihydrouridine (D), a modified base found in the D-loop of most tRNAs, via the reduction of the C5-C6 double bond in target uridines. Specifically modifies U20 and U20a in tRNAs.</text>
</comment>
<comment type="catalytic activity">
    <reaction evidence="9">
        <text>5,6-dihydrouridine(20) in tRNA + NADP(+) = uridine(20) in tRNA + NADPH + H(+)</text>
        <dbReference type="Rhea" id="RHEA:53336"/>
        <dbReference type="Rhea" id="RHEA-COMP:13533"/>
        <dbReference type="Rhea" id="RHEA-COMP:13534"/>
        <dbReference type="ChEBI" id="CHEBI:15378"/>
        <dbReference type="ChEBI" id="CHEBI:57783"/>
        <dbReference type="ChEBI" id="CHEBI:58349"/>
        <dbReference type="ChEBI" id="CHEBI:65315"/>
        <dbReference type="ChEBI" id="CHEBI:74443"/>
        <dbReference type="EC" id="1.3.1.91"/>
    </reaction>
</comment>
<gene>
    <name evidence="9 13" type="primary">dusA</name>
    <name evidence="13" type="ORF">AOPFMNJM_4271</name>
</gene>
<dbReference type="CDD" id="cd02801">
    <property type="entry name" value="DUS_like_FMN"/>
    <property type="match status" value="1"/>
</dbReference>
<evidence type="ECO:0000313" key="14">
    <source>
        <dbReference type="Proteomes" id="UP001055102"/>
    </source>
</evidence>
<feature type="binding site" evidence="9">
    <location>
        <position position="193"/>
    </location>
    <ligand>
        <name>FMN</name>
        <dbReference type="ChEBI" id="CHEBI:58210"/>
    </ligand>
</feature>
<name>A0ABQ4T2G6_9HYPH</name>
<evidence type="ECO:0000256" key="8">
    <source>
        <dbReference type="ARBA" id="ARBA00023002"/>
    </source>
</evidence>
<dbReference type="InterPro" id="IPR035587">
    <property type="entry name" value="DUS-like_FMN-bd"/>
</dbReference>
<evidence type="ECO:0000256" key="11">
    <source>
        <dbReference type="SAM" id="MobiDB-lite"/>
    </source>
</evidence>
<dbReference type="Pfam" id="PF01207">
    <property type="entry name" value="Dus"/>
    <property type="match status" value="1"/>
</dbReference>
<feature type="active site" description="Proton donor" evidence="9">
    <location>
        <position position="122"/>
    </location>
</feature>
<keyword evidence="14" id="KW-1185">Reference proteome</keyword>
<comment type="catalytic activity">
    <reaction evidence="9">
        <text>5,6-dihydrouridine(20) in tRNA + NAD(+) = uridine(20) in tRNA + NADH + H(+)</text>
        <dbReference type="Rhea" id="RHEA:53340"/>
        <dbReference type="Rhea" id="RHEA-COMP:13533"/>
        <dbReference type="Rhea" id="RHEA-COMP:13534"/>
        <dbReference type="ChEBI" id="CHEBI:15378"/>
        <dbReference type="ChEBI" id="CHEBI:57540"/>
        <dbReference type="ChEBI" id="CHEBI:57945"/>
        <dbReference type="ChEBI" id="CHEBI:65315"/>
        <dbReference type="ChEBI" id="CHEBI:74443"/>
        <dbReference type="EC" id="1.3.1.91"/>
    </reaction>
</comment>
<feature type="domain" description="DUS-like FMN-binding" evidence="12">
    <location>
        <begin position="37"/>
        <end position="333"/>
    </location>
</feature>
<dbReference type="PANTHER" id="PTHR42907:SF1">
    <property type="entry name" value="FMN-LINKED OXIDOREDUCTASES SUPERFAMILY PROTEIN"/>
    <property type="match status" value="1"/>
</dbReference>
<protein>
    <recommendedName>
        <fullName evidence="9">tRNA-dihydrouridine(20/20a) synthase</fullName>
        <ecNumber evidence="9">1.3.1.91</ecNumber>
    </recommendedName>
    <alternativeName>
        <fullName evidence="9">U20-specific dihydrouridine synthase</fullName>
        <shortName evidence="9">U20-specific Dus</shortName>
    </alternativeName>
    <alternativeName>
        <fullName evidence="9">tRNA-dihydrouridine synthase A</fullName>
    </alternativeName>
</protein>
<feature type="binding site" evidence="9">
    <location>
        <begin position="233"/>
        <end position="235"/>
    </location>
    <ligand>
        <name>FMN</name>
        <dbReference type="ChEBI" id="CHEBI:58210"/>
    </ligand>
</feature>
<reference evidence="13" key="1">
    <citation type="journal article" date="2021" name="Front. Microbiol.">
        <title>Comprehensive Comparative Genomics and Phenotyping of Methylobacterium Species.</title>
        <authorList>
            <person name="Alessa O."/>
            <person name="Ogura Y."/>
            <person name="Fujitani Y."/>
            <person name="Takami H."/>
            <person name="Hayashi T."/>
            <person name="Sahin N."/>
            <person name="Tani A."/>
        </authorList>
    </citation>
    <scope>NUCLEOTIDE SEQUENCE</scope>
    <source>
        <strain evidence="13">LMG 23639</strain>
    </source>
</reference>
<evidence type="ECO:0000256" key="9">
    <source>
        <dbReference type="HAMAP-Rule" id="MF_02041"/>
    </source>
</evidence>
<dbReference type="EMBL" id="BPQR01000099">
    <property type="protein sequence ID" value="GJE08923.1"/>
    <property type="molecule type" value="Genomic_DNA"/>
</dbReference>
<comment type="similarity">
    <text evidence="9">Belongs to the Dus family. DusA subfamily.</text>
</comment>
<dbReference type="SUPFAM" id="SSF51395">
    <property type="entry name" value="FMN-linked oxidoreductases"/>
    <property type="match status" value="1"/>
</dbReference>
<dbReference type="PANTHER" id="PTHR42907">
    <property type="entry name" value="FMN-LINKED OXIDOREDUCTASES SUPERFAMILY PROTEIN"/>
    <property type="match status" value="1"/>
</dbReference>
<feature type="site" description="Interacts with tRNA; defines subfamily-specific binding signature" evidence="9">
    <location>
        <position position="205"/>
    </location>
</feature>
<feature type="binding site" evidence="9">
    <location>
        <begin position="256"/>
        <end position="257"/>
    </location>
    <ligand>
        <name>FMN</name>
        <dbReference type="ChEBI" id="CHEBI:58210"/>
    </ligand>
</feature>
<keyword evidence="6 9" id="KW-0521">NADP</keyword>
<evidence type="ECO:0000256" key="2">
    <source>
        <dbReference type="ARBA" id="ARBA00022555"/>
    </source>
</evidence>
<reference evidence="13" key="2">
    <citation type="submission" date="2021-08" db="EMBL/GenBank/DDBJ databases">
        <authorList>
            <person name="Tani A."/>
            <person name="Ola A."/>
            <person name="Ogura Y."/>
            <person name="Katsura K."/>
            <person name="Hayashi T."/>
        </authorList>
    </citation>
    <scope>NUCLEOTIDE SEQUENCE</scope>
    <source>
        <strain evidence="13">LMG 23639</strain>
    </source>
</reference>
<feature type="compositionally biased region" description="Polar residues" evidence="11">
    <location>
        <begin position="1"/>
        <end position="24"/>
    </location>
</feature>
<proteinExistence type="inferred from homology"/>
<evidence type="ECO:0000256" key="4">
    <source>
        <dbReference type="ARBA" id="ARBA00022643"/>
    </source>
</evidence>
<feature type="site" description="Interacts with tRNA; defines subfamily-specific binding signature" evidence="9">
    <location>
        <position position="325"/>
    </location>
</feature>